<protein>
    <submittedName>
        <fullName evidence="1">Uncharacterized protein</fullName>
    </submittedName>
</protein>
<name>A0A6J5R934_9CAUD</name>
<organism evidence="1">
    <name type="scientific">uncultured Caudovirales phage</name>
    <dbReference type="NCBI Taxonomy" id="2100421"/>
    <lineage>
        <taxon>Viruses</taxon>
        <taxon>Duplodnaviria</taxon>
        <taxon>Heunggongvirae</taxon>
        <taxon>Uroviricota</taxon>
        <taxon>Caudoviricetes</taxon>
        <taxon>Peduoviridae</taxon>
        <taxon>Maltschvirus</taxon>
        <taxon>Maltschvirus maltsch</taxon>
    </lineage>
</organism>
<dbReference type="EMBL" id="LR797190">
    <property type="protein sequence ID" value="CAB4192252.1"/>
    <property type="molecule type" value="Genomic_DNA"/>
</dbReference>
<evidence type="ECO:0000313" key="1">
    <source>
        <dbReference type="EMBL" id="CAB4192252.1"/>
    </source>
</evidence>
<reference evidence="1" key="1">
    <citation type="submission" date="2020-05" db="EMBL/GenBank/DDBJ databases">
        <authorList>
            <person name="Chiriac C."/>
            <person name="Salcher M."/>
            <person name="Ghai R."/>
            <person name="Kavagutti S V."/>
        </authorList>
    </citation>
    <scope>NUCLEOTIDE SEQUENCE</scope>
</reference>
<gene>
    <name evidence="1" type="ORF">UFOVP1236_20</name>
</gene>
<accession>A0A6J5R934</accession>
<proteinExistence type="predicted"/>
<sequence length="57" mass="5678">MTLAEIEELDERTALVWDGAPSRKPLTWAEAEAIALTMMAAGAGSSAGASGATGVGS</sequence>